<evidence type="ECO:0000256" key="4">
    <source>
        <dbReference type="PROSITE-ProRule" id="PRU00221"/>
    </source>
</evidence>
<dbReference type="OrthoDB" id="256303at2759"/>
<dbReference type="SMART" id="SM00320">
    <property type="entry name" value="WD40"/>
    <property type="match status" value="5"/>
</dbReference>
<feature type="region of interest" description="Disordered" evidence="5">
    <location>
        <begin position="1"/>
        <end position="24"/>
    </location>
</feature>
<comment type="similarity">
    <text evidence="1">Belongs to the WD repeat rae1 family.</text>
</comment>
<evidence type="ECO:0008006" key="8">
    <source>
        <dbReference type="Google" id="ProtNLM"/>
    </source>
</evidence>
<evidence type="ECO:0000256" key="5">
    <source>
        <dbReference type="SAM" id="MobiDB-lite"/>
    </source>
</evidence>
<keyword evidence="7" id="KW-1185">Reference proteome</keyword>
<evidence type="ECO:0000313" key="7">
    <source>
        <dbReference type="Proteomes" id="UP000318582"/>
    </source>
</evidence>
<accession>A0A507E5L0</accession>
<feature type="repeat" description="WD" evidence="4">
    <location>
        <begin position="250"/>
        <end position="284"/>
    </location>
</feature>
<proteinExistence type="inferred from homology"/>
<dbReference type="STRING" id="109895.A0A507E5L0"/>
<dbReference type="InterPro" id="IPR020472">
    <property type="entry name" value="WD40_PAC1"/>
</dbReference>
<feature type="repeat" description="WD" evidence="4">
    <location>
        <begin position="18"/>
        <end position="53"/>
    </location>
</feature>
<dbReference type="PROSITE" id="PS50294">
    <property type="entry name" value="WD_REPEATS_REGION"/>
    <property type="match status" value="1"/>
</dbReference>
<gene>
    <name evidence="6" type="ORF">PhCBS80983_g03163</name>
</gene>
<dbReference type="InterPro" id="IPR019775">
    <property type="entry name" value="WD40_repeat_CS"/>
</dbReference>
<name>A0A507E5L0_9FUNG</name>
<feature type="repeat" description="WD" evidence="4">
    <location>
        <begin position="62"/>
        <end position="103"/>
    </location>
</feature>
<sequence length="350" mass="38128">MSFGSLNSSLATKDSEIQSAPTDTVSELRFSPKANYLAGSSWDNQTRIWEVASNGQSIPKAAIQHEAPVLCVDWAPDGSKVFSGGCDKAGRLLDLATGQSAQVAAHDAPIRSCRFIEGPGNSPLVVTGSWDKTMKFWDLRSQTPAHTYQLPDRCYVMDSYGPMLVVGTADRNLLIFSNSNLAAPFKTMPSPLKFQTRSLACMPTAVPTDMGFCLGTIEGRIQIQYIEDNKTPARSFSFKCHRKETEVYAVNSISFHPVYGTFASCGSDGTMNFWDGNSKQRLKGFNSVGAPITASAFNGDGSIFAYSIGYDWSKGYEQHKQGSKVAICLHSVNPMDVKPKPPAAKPTKRY</sequence>
<dbReference type="Gene3D" id="2.130.10.10">
    <property type="entry name" value="YVTN repeat-like/Quinoprotein amine dehydrogenase"/>
    <property type="match status" value="1"/>
</dbReference>
<evidence type="ECO:0000256" key="3">
    <source>
        <dbReference type="ARBA" id="ARBA00022737"/>
    </source>
</evidence>
<dbReference type="FunFam" id="2.130.10.10:FF:000190">
    <property type="entry name" value="Nuclear pore complex subunit"/>
    <property type="match status" value="1"/>
</dbReference>
<reference evidence="6 7" key="1">
    <citation type="journal article" date="2019" name="Sci. Rep.">
        <title>Comparative genomics of chytrid fungi reveal insights into the obligate biotrophic and pathogenic lifestyle of Synchytrium endobioticum.</title>
        <authorList>
            <person name="van de Vossenberg B.T.L.H."/>
            <person name="Warris S."/>
            <person name="Nguyen H.D.T."/>
            <person name="van Gent-Pelzer M.P.E."/>
            <person name="Joly D.L."/>
            <person name="van de Geest H.C."/>
            <person name="Bonants P.J.M."/>
            <person name="Smith D.S."/>
            <person name="Levesque C.A."/>
            <person name="van der Lee T.A.J."/>
        </authorList>
    </citation>
    <scope>NUCLEOTIDE SEQUENCE [LARGE SCALE GENOMIC DNA]</scope>
    <source>
        <strain evidence="6 7">CBS 809.83</strain>
    </source>
</reference>
<dbReference type="SUPFAM" id="SSF50978">
    <property type="entry name" value="WD40 repeat-like"/>
    <property type="match status" value="1"/>
</dbReference>
<dbReference type="PANTHER" id="PTHR10971">
    <property type="entry name" value="MRNA EXPORT FACTOR AND BUB3"/>
    <property type="match status" value="1"/>
</dbReference>
<feature type="repeat" description="WD" evidence="4">
    <location>
        <begin position="103"/>
        <end position="147"/>
    </location>
</feature>
<dbReference type="AlphaFoldDB" id="A0A507E5L0"/>
<evidence type="ECO:0000313" key="6">
    <source>
        <dbReference type="EMBL" id="TPX58378.1"/>
    </source>
</evidence>
<evidence type="ECO:0000256" key="2">
    <source>
        <dbReference type="ARBA" id="ARBA00022574"/>
    </source>
</evidence>
<dbReference type="EMBL" id="QEAQ01000037">
    <property type="protein sequence ID" value="TPX58378.1"/>
    <property type="molecule type" value="Genomic_DNA"/>
</dbReference>
<dbReference type="InterPro" id="IPR015943">
    <property type="entry name" value="WD40/YVTN_repeat-like_dom_sf"/>
</dbReference>
<dbReference type="Proteomes" id="UP000318582">
    <property type="component" value="Unassembled WGS sequence"/>
</dbReference>
<dbReference type="PRINTS" id="PR00320">
    <property type="entry name" value="GPROTEINBRPT"/>
</dbReference>
<keyword evidence="2 4" id="KW-0853">WD repeat</keyword>
<dbReference type="PROSITE" id="PS00678">
    <property type="entry name" value="WD_REPEATS_1"/>
    <property type="match status" value="2"/>
</dbReference>
<dbReference type="Pfam" id="PF00400">
    <property type="entry name" value="WD40"/>
    <property type="match status" value="4"/>
</dbReference>
<comment type="caution">
    <text evidence="6">The sequence shown here is derived from an EMBL/GenBank/DDBJ whole genome shotgun (WGS) entry which is preliminary data.</text>
</comment>
<dbReference type="PROSITE" id="PS50082">
    <property type="entry name" value="WD_REPEATS_2"/>
    <property type="match status" value="4"/>
</dbReference>
<keyword evidence="3" id="KW-0677">Repeat</keyword>
<dbReference type="InterPro" id="IPR036322">
    <property type="entry name" value="WD40_repeat_dom_sf"/>
</dbReference>
<organism evidence="6 7">
    <name type="scientific">Powellomyces hirtus</name>
    <dbReference type="NCBI Taxonomy" id="109895"/>
    <lineage>
        <taxon>Eukaryota</taxon>
        <taxon>Fungi</taxon>
        <taxon>Fungi incertae sedis</taxon>
        <taxon>Chytridiomycota</taxon>
        <taxon>Chytridiomycota incertae sedis</taxon>
        <taxon>Chytridiomycetes</taxon>
        <taxon>Spizellomycetales</taxon>
        <taxon>Powellomycetaceae</taxon>
        <taxon>Powellomyces</taxon>
    </lineage>
</organism>
<evidence type="ECO:0000256" key="1">
    <source>
        <dbReference type="ARBA" id="ARBA00007830"/>
    </source>
</evidence>
<protein>
    <recommendedName>
        <fullName evidence="8">Anaphase-promoting complex subunit 4 WD40 domain-containing protein</fullName>
    </recommendedName>
</protein>
<dbReference type="InterPro" id="IPR001680">
    <property type="entry name" value="WD40_rpt"/>
</dbReference>